<accession>A0A0G0V738</accession>
<keyword evidence="2" id="KW-0812">Transmembrane</keyword>
<feature type="transmembrane region" description="Helical" evidence="2">
    <location>
        <begin position="122"/>
        <end position="145"/>
    </location>
</feature>
<sequence length="658" mass="72593">MIKTMYYLNTLDTGTALFAAILIGIAFGFFLERAGFSSSRKLSGVFYFKDMAVIKVMFTAVITAAIGLSCLISFGFISLDNIYLMPTVYGAHIVGGLIFGIGFAMGGWCPGTAAAGVACGKIDAIIFLLGTVIGSVIFNELFAFIKPLYQAGQSGVVLVYDSLKMSRNGFVLLLTLIAIIMFWLCEWLEKKRQLPIVSNNSVVLKIMSVLLLALSLGLNFTSSKTAAAQLSDTSSSEAQLLESIDKAQDHIEPEELAQRIIQGQDIIVVDVRPADEYNKFHIRNAMNIPLEALHQELDSFKNKSMIILYSNGMTHPAQARDSLYRSGFTNVYLLTDGLNGFIDRCLKPISLRNEPLSEDMDLKVDNWRSYFLASETMPKSATPQASTSQEPLVDANWLEKNLGKPSIKIIDLRSQPEYNTGHIPGSLALSVENLRTDINGIGSMLQPADMLARHMSLMGIASDDAVIFIYGDRVHDATLAGMALERLGHKNYAILNGGFAIWKASNKLLTTDLPTVIASKYQAANYTDEFTADSQTVLKYVQNKKAVIIDVRPADYYNGTKSDEARAGHVPGAINRPFSEDIVKTNDIQQFKSVEQLQTAYAQIIPTKETKVIVHCRTGHQASQTFFVLVRLLGYTNVLWYDAGWSEWAAKQELPIKK</sequence>
<dbReference type="PANTHER" id="PTHR43855:SF1">
    <property type="entry name" value="THIOSULFATE SULFURTRANSFERASE"/>
    <property type="match status" value="1"/>
</dbReference>
<dbReference type="InterPro" id="IPR051126">
    <property type="entry name" value="Thiosulfate_sulfurtransferase"/>
</dbReference>
<evidence type="ECO:0000256" key="2">
    <source>
        <dbReference type="SAM" id="Phobius"/>
    </source>
</evidence>
<evidence type="ECO:0000313" key="4">
    <source>
        <dbReference type="EMBL" id="KKR96833.1"/>
    </source>
</evidence>
<dbReference type="Proteomes" id="UP000034746">
    <property type="component" value="Unassembled WGS sequence"/>
</dbReference>
<dbReference type="Gene3D" id="3.40.250.10">
    <property type="entry name" value="Rhodanese-like domain"/>
    <property type="match status" value="3"/>
</dbReference>
<dbReference type="InterPro" id="IPR007272">
    <property type="entry name" value="Sulf_transp_TsuA/YedE"/>
</dbReference>
<keyword evidence="2" id="KW-0472">Membrane</keyword>
<dbReference type="Pfam" id="PF00581">
    <property type="entry name" value="Rhodanese"/>
    <property type="match status" value="3"/>
</dbReference>
<comment type="caution">
    <text evidence="4">The sequence shown here is derived from an EMBL/GenBank/DDBJ whole genome shotgun (WGS) entry which is preliminary data.</text>
</comment>
<dbReference type="AlphaFoldDB" id="A0A0G0V738"/>
<proteinExistence type="predicted"/>
<feature type="domain" description="Rhodanese" evidence="3">
    <location>
        <begin position="542"/>
        <end position="657"/>
    </location>
</feature>
<evidence type="ECO:0000259" key="3">
    <source>
        <dbReference type="PROSITE" id="PS50206"/>
    </source>
</evidence>
<dbReference type="InterPro" id="IPR001763">
    <property type="entry name" value="Rhodanese-like_dom"/>
</dbReference>
<dbReference type="CDD" id="cd00158">
    <property type="entry name" value="RHOD"/>
    <property type="match status" value="1"/>
</dbReference>
<name>A0A0G0V738_9BACT</name>
<dbReference type="PANTHER" id="PTHR43855">
    <property type="entry name" value="THIOSULFATE SULFURTRANSFERASE"/>
    <property type="match status" value="1"/>
</dbReference>
<keyword evidence="1" id="KW-0677">Repeat</keyword>
<dbReference type="SMART" id="SM00450">
    <property type="entry name" value="RHOD"/>
    <property type="match status" value="3"/>
</dbReference>
<feature type="transmembrane region" description="Helical" evidence="2">
    <location>
        <begin position="89"/>
        <end position="110"/>
    </location>
</feature>
<dbReference type="CDD" id="cd01449">
    <property type="entry name" value="TST_Repeat_2"/>
    <property type="match status" value="1"/>
</dbReference>
<dbReference type="SUPFAM" id="SSF52821">
    <property type="entry name" value="Rhodanese/Cell cycle control phosphatase"/>
    <property type="match status" value="3"/>
</dbReference>
<gene>
    <name evidence="4" type="ORF">UU48_C0023G0004</name>
</gene>
<evidence type="ECO:0000256" key="1">
    <source>
        <dbReference type="ARBA" id="ARBA00022737"/>
    </source>
</evidence>
<dbReference type="EMBL" id="LCAU01000023">
    <property type="protein sequence ID" value="KKR96833.1"/>
    <property type="molecule type" value="Genomic_DNA"/>
</dbReference>
<protein>
    <submittedName>
        <fullName evidence="4">Rhodanese domain repeat protein</fullName>
    </submittedName>
</protein>
<feature type="transmembrane region" description="Helical" evidence="2">
    <location>
        <begin position="165"/>
        <end position="185"/>
    </location>
</feature>
<dbReference type="InterPro" id="IPR036873">
    <property type="entry name" value="Rhodanese-like_dom_sf"/>
</dbReference>
<feature type="transmembrane region" description="Helical" evidence="2">
    <location>
        <begin position="6"/>
        <end position="31"/>
    </location>
</feature>
<feature type="domain" description="Rhodanese" evidence="3">
    <location>
        <begin position="403"/>
        <end position="511"/>
    </location>
</feature>
<reference evidence="4 5" key="1">
    <citation type="journal article" date="2015" name="Nature">
        <title>rRNA introns, odd ribosomes, and small enigmatic genomes across a large radiation of phyla.</title>
        <authorList>
            <person name="Brown C.T."/>
            <person name="Hug L.A."/>
            <person name="Thomas B.C."/>
            <person name="Sharon I."/>
            <person name="Castelle C.J."/>
            <person name="Singh A."/>
            <person name="Wilkins M.J."/>
            <person name="Williams K.H."/>
            <person name="Banfield J.F."/>
        </authorList>
    </citation>
    <scope>NUCLEOTIDE SEQUENCE [LARGE SCALE GENOMIC DNA]</scope>
</reference>
<dbReference type="CDD" id="cd01448">
    <property type="entry name" value="TST_Repeat_1"/>
    <property type="match status" value="1"/>
</dbReference>
<dbReference type="Pfam" id="PF04143">
    <property type="entry name" value="Sulf_transp"/>
    <property type="match status" value="1"/>
</dbReference>
<dbReference type="PATRIC" id="fig|1618997.3.peg.1138"/>
<dbReference type="PROSITE" id="PS50206">
    <property type="entry name" value="RHODANESE_3"/>
    <property type="match status" value="3"/>
</dbReference>
<keyword evidence="2" id="KW-1133">Transmembrane helix</keyword>
<organism evidence="4 5">
    <name type="scientific">Candidatus Uhrbacteria bacterium GW2011_GWF2_41_16</name>
    <dbReference type="NCBI Taxonomy" id="1618997"/>
    <lineage>
        <taxon>Bacteria</taxon>
        <taxon>Candidatus Uhriibacteriota</taxon>
    </lineage>
</organism>
<feature type="transmembrane region" description="Helical" evidence="2">
    <location>
        <begin position="197"/>
        <end position="218"/>
    </location>
</feature>
<feature type="domain" description="Rhodanese" evidence="3">
    <location>
        <begin position="262"/>
        <end position="350"/>
    </location>
</feature>
<evidence type="ECO:0000313" key="5">
    <source>
        <dbReference type="Proteomes" id="UP000034746"/>
    </source>
</evidence>
<feature type="transmembrane region" description="Helical" evidence="2">
    <location>
        <begin position="52"/>
        <end position="77"/>
    </location>
</feature>